<dbReference type="SUPFAM" id="SSF46785">
    <property type="entry name" value="Winged helix' DNA-binding domain"/>
    <property type="match status" value="1"/>
</dbReference>
<dbReference type="PRINTS" id="PR00598">
    <property type="entry name" value="HTHMARR"/>
</dbReference>
<sequence>MSFKELENTLSLLQCTLVAQRTICSPEKVTWAQYDVMEMLRLQGDLTPSDLSQKLGISRQNVSKSLRALKKHQFVSQYQSETDKRELVTQLTPEGEEFLSRAATGRTRNAEKVFASLDDDEQRQFRILSRKVIDALTRDQ</sequence>
<accession>A0A0A2RG51</accession>
<dbReference type="InterPro" id="IPR036388">
    <property type="entry name" value="WH-like_DNA-bd_sf"/>
</dbReference>
<dbReference type="Pfam" id="PF01047">
    <property type="entry name" value="MarR"/>
    <property type="match status" value="1"/>
</dbReference>
<gene>
    <name evidence="1" type="ORF">CYG68_16815</name>
</gene>
<dbReference type="InterPro" id="IPR036390">
    <property type="entry name" value="WH_DNA-bd_sf"/>
</dbReference>
<dbReference type="SMART" id="SM00347">
    <property type="entry name" value="HTH_MARR"/>
    <property type="match status" value="1"/>
</dbReference>
<dbReference type="AlphaFoldDB" id="A0A0A2RG51"/>
<dbReference type="GeneID" id="93359756"/>
<dbReference type="Gene3D" id="1.10.10.10">
    <property type="entry name" value="Winged helix-like DNA-binding domain superfamily/Winged helix DNA-binding domain"/>
    <property type="match status" value="1"/>
</dbReference>
<dbReference type="STRING" id="582.AL531_09900"/>
<name>A0A0A2RG51_MORMO</name>
<reference evidence="1" key="1">
    <citation type="submission" date="2017-12" db="EMBL/GenBank/DDBJ databases">
        <title>Genome sequencing and analysis.</title>
        <authorList>
            <person name="Huang Y.-T."/>
        </authorList>
    </citation>
    <scope>NUCLEOTIDE SEQUENCE</scope>
    <source>
        <strain evidence="1">VGH116</strain>
    </source>
</reference>
<dbReference type="GO" id="GO:0003700">
    <property type="term" value="F:DNA-binding transcription factor activity"/>
    <property type="evidence" value="ECO:0007669"/>
    <property type="project" value="InterPro"/>
</dbReference>
<dbReference type="EMBL" id="PKLF01000017">
    <property type="protein sequence ID" value="MBE8614043.1"/>
    <property type="molecule type" value="Genomic_DNA"/>
</dbReference>
<dbReference type="CDD" id="cd00090">
    <property type="entry name" value="HTH_ARSR"/>
    <property type="match status" value="1"/>
</dbReference>
<dbReference type="PANTHER" id="PTHR33164:SF101">
    <property type="entry name" value="TRANSCRIPTIONAL REPRESSOR MPRA"/>
    <property type="match status" value="1"/>
</dbReference>
<dbReference type="GO" id="GO:0006950">
    <property type="term" value="P:response to stress"/>
    <property type="evidence" value="ECO:0007669"/>
    <property type="project" value="TreeGrafter"/>
</dbReference>
<dbReference type="OrthoDB" id="3693638at2"/>
<dbReference type="Proteomes" id="UP000650477">
    <property type="component" value="Unassembled WGS sequence"/>
</dbReference>
<dbReference type="RefSeq" id="WP_015422864.1">
    <property type="nucleotide sequence ID" value="NZ_ABGYJJ040000001.1"/>
</dbReference>
<protein>
    <submittedName>
        <fullName evidence="1">Multiple antibiotic resistance transcriptional regulator MarR</fullName>
    </submittedName>
</protein>
<evidence type="ECO:0000313" key="2">
    <source>
        <dbReference type="Proteomes" id="UP000650477"/>
    </source>
</evidence>
<dbReference type="InterPro" id="IPR011991">
    <property type="entry name" value="ArsR-like_HTH"/>
</dbReference>
<organism evidence="1 2">
    <name type="scientific">Morganella morganii</name>
    <name type="common">Proteus morganii</name>
    <dbReference type="NCBI Taxonomy" id="582"/>
    <lineage>
        <taxon>Bacteria</taxon>
        <taxon>Pseudomonadati</taxon>
        <taxon>Pseudomonadota</taxon>
        <taxon>Gammaproteobacteria</taxon>
        <taxon>Enterobacterales</taxon>
        <taxon>Morganellaceae</taxon>
        <taxon>Morganella</taxon>
    </lineage>
</organism>
<dbReference type="InterPro" id="IPR000835">
    <property type="entry name" value="HTH_MarR-typ"/>
</dbReference>
<dbReference type="InterPro" id="IPR039422">
    <property type="entry name" value="MarR/SlyA-like"/>
</dbReference>
<proteinExistence type="predicted"/>
<evidence type="ECO:0000313" key="1">
    <source>
        <dbReference type="EMBL" id="MBE8614043.1"/>
    </source>
</evidence>
<comment type="caution">
    <text evidence="1">The sequence shown here is derived from an EMBL/GenBank/DDBJ whole genome shotgun (WGS) entry which is preliminary data.</text>
</comment>
<dbReference type="PROSITE" id="PS50995">
    <property type="entry name" value="HTH_MARR_2"/>
    <property type="match status" value="1"/>
</dbReference>
<dbReference type="PANTHER" id="PTHR33164">
    <property type="entry name" value="TRANSCRIPTIONAL REGULATOR, MARR FAMILY"/>
    <property type="match status" value="1"/>
</dbReference>